<dbReference type="Proteomes" id="UP000806285">
    <property type="component" value="Unassembled WGS sequence"/>
</dbReference>
<evidence type="ECO:0000256" key="4">
    <source>
        <dbReference type="ARBA" id="ARBA00022723"/>
    </source>
</evidence>
<evidence type="ECO:0000256" key="9">
    <source>
        <dbReference type="ARBA" id="ARBA00023204"/>
    </source>
</evidence>
<dbReference type="Gene3D" id="3.40.470.10">
    <property type="entry name" value="Uracil-DNA glycosylase-like domain"/>
    <property type="match status" value="1"/>
</dbReference>
<dbReference type="Pfam" id="PF03167">
    <property type="entry name" value="UDG"/>
    <property type="match status" value="1"/>
</dbReference>
<proteinExistence type="inferred from homology"/>
<dbReference type="Pfam" id="PF13566">
    <property type="entry name" value="DUF4130"/>
    <property type="match status" value="1"/>
</dbReference>
<dbReference type="NCBIfam" id="TIGR03915">
    <property type="entry name" value="SAM_7_link_chp"/>
    <property type="match status" value="1"/>
</dbReference>
<accession>A0ABR9S534</accession>
<dbReference type="NCBIfam" id="TIGR00758">
    <property type="entry name" value="UDG_fam4"/>
    <property type="match status" value="1"/>
</dbReference>
<keyword evidence="6" id="KW-0378">Hydrolase</keyword>
<evidence type="ECO:0000313" key="12">
    <source>
        <dbReference type="Proteomes" id="UP000806285"/>
    </source>
</evidence>
<dbReference type="InterPro" id="IPR025404">
    <property type="entry name" value="DUF4130"/>
</dbReference>
<keyword evidence="5" id="KW-0227">DNA damage</keyword>
<dbReference type="NCBIfam" id="TIGR03914">
    <property type="entry name" value="UDG_fam_dom"/>
    <property type="match status" value="1"/>
</dbReference>
<keyword evidence="3" id="KW-0004">4Fe-4S</keyword>
<evidence type="ECO:0000259" key="10">
    <source>
        <dbReference type="SMART" id="SM00986"/>
    </source>
</evidence>
<reference evidence="11 12" key="1">
    <citation type="submission" date="2020-10" db="EMBL/GenBank/DDBJ databases">
        <title>Ramlibacter sp. HM2 16S ribosomal RNA gene Genome sequencing and assembly.</title>
        <authorList>
            <person name="Kang M."/>
        </authorList>
    </citation>
    <scope>NUCLEOTIDE SEQUENCE [LARGE SCALE GENOMIC DNA]</scope>
    <source>
        <strain evidence="11 12">HM2</strain>
    </source>
</reference>
<dbReference type="InterPro" id="IPR036895">
    <property type="entry name" value="Uracil-DNA_glycosylase-like_sf"/>
</dbReference>
<evidence type="ECO:0000313" key="11">
    <source>
        <dbReference type="EMBL" id="MBE7368549.1"/>
    </source>
</evidence>
<evidence type="ECO:0000256" key="5">
    <source>
        <dbReference type="ARBA" id="ARBA00022763"/>
    </source>
</evidence>
<evidence type="ECO:0000256" key="1">
    <source>
        <dbReference type="ARBA" id="ARBA00006521"/>
    </source>
</evidence>
<dbReference type="SMART" id="SM00986">
    <property type="entry name" value="UDG"/>
    <property type="match status" value="1"/>
</dbReference>
<dbReference type="SMART" id="SM00987">
    <property type="entry name" value="UreE_C"/>
    <property type="match status" value="1"/>
</dbReference>
<comment type="similarity">
    <text evidence="1">Belongs to the uracil-DNA glycosylase (UDG) superfamily. Type 4 (UDGa) family.</text>
</comment>
<name>A0ABR9S534_9BURK</name>
<keyword evidence="8" id="KW-0411">Iron-sulfur</keyword>
<sequence length="476" mass="53843">MHVRLANETDLPGFRREARALLARRVPPQDVHWSVGTGHDDLFADAPEDATDDPPPETGVSVPAAFLELCHTVVLHREPQRFALLYRLLWRLVHEPGLRHDPLDADMLQARQMAQAVRRDIHKMHAFVRFRQVQDNDNALDPLHVAWFEPDHHIVEANAPWFRRRFANMRWAILTPERCVEWDRRQLHFGPGASRGDAPPADAGEQLWLTYYQSIFNPARLKMKMMQKEMPRKYWRNLPEAQLIAPLAALAQERSTTMIEQPATVPLRRIPRAPQRPAPIVAPGGLPALREAAQACRECPIGALATQAVPGEGPLHARLMFVGEQPGDQEDLRGRPFVGPAGQLFDRALAQLGIARQDVYVTNAVRHFKFELRGKRRIHKTPTQQEAAACRHWLDEEIALVQPRALVALGATAARSLLGRPVAVLTERGEWFERPDGLRVLVTLHPSALLRMEPPQQPAAFDAFVRDLERARMPAA</sequence>
<dbReference type="RefSeq" id="WP_193677191.1">
    <property type="nucleotide sequence ID" value="NZ_JADDIV010000004.1"/>
</dbReference>
<protein>
    <recommendedName>
        <fullName evidence="2">Type-4 uracil-DNA glycosylase</fullName>
    </recommendedName>
</protein>
<keyword evidence="7" id="KW-0408">Iron</keyword>
<keyword evidence="9" id="KW-0234">DNA repair</keyword>
<dbReference type="PANTHER" id="PTHR33693:SF9">
    <property type="entry name" value="TYPE-4 URACIL-DNA GLYCOSYLASE"/>
    <property type="match status" value="1"/>
</dbReference>
<evidence type="ECO:0000256" key="2">
    <source>
        <dbReference type="ARBA" id="ARBA00019403"/>
    </source>
</evidence>
<evidence type="ECO:0000256" key="3">
    <source>
        <dbReference type="ARBA" id="ARBA00022485"/>
    </source>
</evidence>
<keyword evidence="12" id="KW-1185">Reference proteome</keyword>
<dbReference type="EMBL" id="JADDIV010000004">
    <property type="protein sequence ID" value="MBE7368549.1"/>
    <property type="molecule type" value="Genomic_DNA"/>
</dbReference>
<dbReference type="InterPro" id="IPR005122">
    <property type="entry name" value="Uracil-DNA_glycosylase-like"/>
</dbReference>
<dbReference type="SUPFAM" id="SSF52141">
    <property type="entry name" value="Uracil-DNA glycosylase-like"/>
    <property type="match status" value="1"/>
</dbReference>
<gene>
    <name evidence="11" type="ORF">IM787_13400</name>
</gene>
<dbReference type="InterPro" id="IPR005273">
    <property type="entry name" value="Ura-DNA_glyco_family4"/>
</dbReference>
<evidence type="ECO:0000256" key="6">
    <source>
        <dbReference type="ARBA" id="ARBA00022801"/>
    </source>
</evidence>
<dbReference type="InterPro" id="IPR051536">
    <property type="entry name" value="UDG_Type-4/5"/>
</dbReference>
<evidence type="ECO:0000256" key="7">
    <source>
        <dbReference type="ARBA" id="ARBA00023004"/>
    </source>
</evidence>
<dbReference type="CDD" id="cd10030">
    <property type="entry name" value="UDG-F4_TTUDGA_SPO1dp_like"/>
    <property type="match status" value="1"/>
</dbReference>
<dbReference type="PANTHER" id="PTHR33693">
    <property type="entry name" value="TYPE-5 URACIL-DNA GLYCOSYLASE"/>
    <property type="match status" value="1"/>
</dbReference>
<keyword evidence="4" id="KW-0479">Metal-binding</keyword>
<dbReference type="InterPro" id="IPR023875">
    <property type="entry name" value="DNA_repair_put"/>
</dbReference>
<comment type="caution">
    <text evidence="11">The sequence shown here is derived from an EMBL/GenBank/DDBJ whole genome shotgun (WGS) entry which is preliminary data.</text>
</comment>
<organism evidence="11 12">
    <name type="scientific">Ramlibacter pallidus</name>
    <dbReference type="NCBI Taxonomy" id="2780087"/>
    <lineage>
        <taxon>Bacteria</taxon>
        <taxon>Pseudomonadati</taxon>
        <taxon>Pseudomonadota</taxon>
        <taxon>Betaproteobacteria</taxon>
        <taxon>Burkholderiales</taxon>
        <taxon>Comamonadaceae</taxon>
        <taxon>Ramlibacter</taxon>
    </lineage>
</organism>
<evidence type="ECO:0000256" key="8">
    <source>
        <dbReference type="ARBA" id="ARBA00023014"/>
    </source>
</evidence>
<feature type="domain" description="Uracil-DNA glycosylase-like" evidence="10">
    <location>
        <begin position="310"/>
        <end position="465"/>
    </location>
</feature>